<evidence type="ECO:0000256" key="1">
    <source>
        <dbReference type="SAM" id="MobiDB-lite"/>
    </source>
</evidence>
<feature type="domain" description="Sulphur oxidation protein SoxZ" evidence="2">
    <location>
        <begin position="218"/>
        <end position="310"/>
    </location>
</feature>
<feature type="region of interest" description="Disordered" evidence="1">
    <location>
        <begin position="1"/>
        <end position="40"/>
    </location>
</feature>
<dbReference type="InterPro" id="IPR014880">
    <property type="entry name" value="SoxZ_dom"/>
</dbReference>
<dbReference type="Pfam" id="PF08770">
    <property type="entry name" value="SoxZ"/>
    <property type="match status" value="1"/>
</dbReference>
<evidence type="ECO:0008006" key="6">
    <source>
        <dbReference type="Google" id="ProtNLM"/>
    </source>
</evidence>
<dbReference type="SUPFAM" id="SSF81296">
    <property type="entry name" value="E set domains"/>
    <property type="match status" value="1"/>
</dbReference>
<evidence type="ECO:0000313" key="5">
    <source>
        <dbReference type="Proteomes" id="UP000037660"/>
    </source>
</evidence>
<dbReference type="NCBIfam" id="TIGR04557">
    <property type="entry name" value="fuse_rel_SoxYZ"/>
    <property type="match status" value="1"/>
</dbReference>
<feature type="compositionally biased region" description="Low complexity" evidence="1">
    <location>
        <begin position="27"/>
        <end position="40"/>
    </location>
</feature>
<accession>A0A0K8NUF9</accession>
<dbReference type="Proteomes" id="UP000037660">
    <property type="component" value="Unassembled WGS sequence"/>
</dbReference>
<keyword evidence="5" id="KW-1185">Reference proteome</keyword>
<evidence type="ECO:0000259" key="3">
    <source>
        <dbReference type="Pfam" id="PF13501"/>
    </source>
</evidence>
<reference evidence="5" key="1">
    <citation type="submission" date="2015-07" db="EMBL/GenBank/DDBJ databases">
        <title>Discovery of a poly(ethylene terephthalate assimilation.</title>
        <authorList>
            <person name="Yoshida S."/>
            <person name="Hiraga K."/>
            <person name="Takehana T."/>
            <person name="Taniguchi I."/>
            <person name="Yamaji H."/>
            <person name="Maeda Y."/>
            <person name="Toyohara K."/>
            <person name="Miyamoto K."/>
            <person name="Kimura Y."/>
            <person name="Oda K."/>
        </authorList>
    </citation>
    <scope>NUCLEOTIDE SEQUENCE [LARGE SCALE GENOMIC DNA]</scope>
    <source>
        <strain evidence="5">NBRC 110686 / TISTR 2288 / 201-F6</strain>
    </source>
</reference>
<dbReference type="RefSeq" id="WP_082367761.1">
    <property type="nucleotide sequence ID" value="NZ_BBYR01000003.1"/>
</dbReference>
<dbReference type="PROSITE" id="PS51318">
    <property type="entry name" value="TAT"/>
    <property type="match status" value="1"/>
</dbReference>
<dbReference type="InterPro" id="IPR013783">
    <property type="entry name" value="Ig-like_fold"/>
</dbReference>
<dbReference type="Gene3D" id="2.60.40.10">
    <property type="entry name" value="Immunoglobulins"/>
    <property type="match status" value="1"/>
</dbReference>
<name>A0A0K8NUF9_PISS1</name>
<organism evidence="4 5">
    <name type="scientific">Piscinibacter sakaiensis</name>
    <name type="common">Ideonella sakaiensis</name>
    <dbReference type="NCBI Taxonomy" id="1547922"/>
    <lineage>
        <taxon>Bacteria</taxon>
        <taxon>Pseudomonadati</taxon>
        <taxon>Pseudomonadota</taxon>
        <taxon>Betaproteobacteria</taxon>
        <taxon>Burkholderiales</taxon>
        <taxon>Sphaerotilaceae</taxon>
        <taxon>Piscinibacter</taxon>
    </lineage>
</organism>
<dbReference type="InterPro" id="IPR032711">
    <property type="entry name" value="SoxY"/>
</dbReference>
<gene>
    <name evidence="4" type="ORF">ISF6_1687</name>
</gene>
<dbReference type="InterPro" id="IPR038162">
    <property type="entry name" value="SoxY_sf"/>
</dbReference>
<dbReference type="InterPro" id="IPR006311">
    <property type="entry name" value="TAT_signal"/>
</dbReference>
<dbReference type="Gene3D" id="2.60.40.2470">
    <property type="entry name" value="SoxY domain"/>
    <property type="match status" value="1"/>
</dbReference>
<evidence type="ECO:0000259" key="2">
    <source>
        <dbReference type="Pfam" id="PF08770"/>
    </source>
</evidence>
<dbReference type="InterPro" id="IPR030831">
    <property type="entry name" value="Fuse-rel_SoxYZ"/>
</dbReference>
<comment type="caution">
    <text evidence="4">The sequence shown here is derived from an EMBL/GenBank/DDBJ whole genome shotgun (WGS) entry which is preliminary data.</text>
</comment>
<evidence type="ECO:0000313" key="4">
    <source>
        <dbReference type="EMBL" id="GAP33909.1"/>
    </source>
</evidence>
<proteinExistence type="predicted"/>
<protein>
    <recommendedName>
        <fullName evidence="6">Sulfur oxidation protein SoxY</fullName>
    </recommendedName>
</protein>
<dbReference type="STRING" id="1547922.ISF6_1687"/>
<reference evidence="4 5" key="2">
    <citation type="journal article" date="2016" name="Science">
        <title>A bacterium that degrades and assimilates poly(ethylene terephthalate).</title>
        <authorList>
            <person name="Yoshida S."/>
            <person name="Hiraga K."/>
            <person name="Takehana T."/>
            <person name="Taniguchi I."/>
            <person name="Yamaji H."/>
            <person name="Maeda Y."/>
            <person name="Toyohara K."/>
            <person name="Miyamoto K."/>
            <person name="Kimura Y."/>
            <person name="Oda K."/>
        </authorList>
    </citation>
    <scope>NUCLEOTIDE SEQUENCE [LARGE SCALE GENOMIC DNA]</scope>
    <source>
        <strain evidence="5">NBRC 110686 / TISTR 2288 / 201-F6</strain>
    </source>
</reference>
<sequence>MPNHRSTDRRRRSRATVAQPHPDADTGSAGAPSASGAGSPARRRLLAAGAAAALGLPAVLRAAPGGLPNAAHGDSSPEWERLRERLWGQRPMTAVGGRVQLIVPLRAAYGASVPVKVAARLPQTEALHVRRLSLLVDKNPSPVAAVLDLGVDAGQADLETRLRVDEYSHVRVVTEWSDGELHTDSRYVKVSGGCSAPPNRDRLNEIGRTALRLPDGPHYDQPTTAEVQVVHPNDTGFELNQLTVMYIPPHFVRSIRLRYREGGVERRIFDADLDFSVSENPLLRFRFVPHGPGELVAEVEDTKDGRFRGSLQVG</sequence>
<dbReference type="EMBL" id="BBYR01000003">
    <property type="protein sequence ID" value="GAP33909.1"/>
    <property type="molecule type" value="Genomic_DNA"/>
</dbReference>
<feature type="domain" description="Ig-like SoxY" evidence="3">
    <location>
        <begin position="84"/>
        <end position="194"/>
    </location>
</feature>
<dbReference type="Pfam" id="PF13501">
    <property type="entry name" value="SoxY"/>
    <property type="match status" value="1"/>
</dbReference>
<dbReference type="OrthoDB" id="8538315at2"/>
<dbReference type="AlphaFoldDB" id="A0A0K8NUF9"/>
<dbReference type="InterPro" id="IPR014756">
    <property type="entry name" value="Ig_E-set"/>
</dbReference>